<evidence type="ECO:0000313" key="3">
    <source>
        <dbReference type="EMBL" id="MFD2035692.1"/>
    </source>
</evidence>
<dbReference type="InterPro" id="IPR012341">
    <property type="entry name" value="6hp_glycosidase-like_sf"/>
</dbReference>
<dbReference type="Proteomes" id="UP001597361">
    <property type="component" value="Unassembled WGS sequence"/>
</dbReference>
<comment type="caution">
    <text evidence="3">The sequence shown here is derived from an EMBL/GenBank/DDBJ whole genome shotgun (WGS) entry which is preliminary data.</text>
</comment>
<sequence length="638" mass="73007">MSYIHFDKSQLINLNYSLDREIIRTNRGGSYTSTTIIGCNTRKYHGLLVSPQPQIDTQLHVLLSTVHETVIQRGASFNLGINKYPGNYSPRGHKYLEDFVSEPIPKLTYRVGGVLLQKELILDTNRDRVMIRYTLLEAHSPTKIRISPFLAFRGYHNLSKENEKVNRDFQKVSNGAVFQLYPEYSPLFMQLSKKSGFVSNPNWYHNVEYILERERGYEYQEDLFVPGYFEFDIEKGESVIFSAGLTEADPGTRQRAFEKELARRIPRNNFENCLKNSAGQFIQKRDGKTHVIAGYPWFGWWGRDTFIAVPGLTLANGDKEVFLDIIDTMVADLHGALFPNVGSGVMRNMNSMDAPLWFFWSLQQYVEVTGDDKTIKKRYVEKMKGIIDGYRSGTDFNIHMMENGLMYGGEEGIALTWMDAVNSDGPVTPRIGCPVEINALWYNALRFYHELTSEQEIFDLAEKVKSSFNEVFWDEKRGYLADYVDGDFKDWAIRPNMVFATSLPYSPLEEGQMDSVLEIVKSKLLTTRGLRSLSPDDPGYKGYYFGNQYTRDVAYHNGTVWPWLLGHFAEGYLKLHGKSGKNFIEKIIKGFDGVMSQYGVGAIAEIYDGDPPHRPKGAISQAWSIGELLRMMYLVNKV</sequence>
<evidence type="ECO:0000259" key="2">
    <source>
        <dbReference type="Pfam" id="PF12439"/>
    </source>
</evidence>
<feature type="domain" description="Glycogen debranching enzyme bacterial and archaeal type N-terminal" evidence="2">
    <location>
        <begin position="20"/>
        <end position="239"/>
    </location>
</feature>
<dbReference type="EMBL" id="JBHUHR010000038">
    <property type="protein sequence ID" value="MFD2035692.1"/>
    <property type="molecule type" value="Genomic_DNA"/>
</dbReference>
<keyword evidence="4" id="KW-1185">Reference proteome</keyword>
<dbReference type="Pfam" id="PF12439">
    <property type="entry name" value="GDE_N"/>
    <property type="match status" value="1"/>
</dbReference>
<dbReference type="InterPro" id="IPR032790">
    <property type="entry name" value="GDE_C"/>
</dbReference>
<evidence type="ECO:0000313" key="4">
    <source>
        <dbReference type="Proteomes" id="UP001597361"/>
    </source>
</evidence>
<dbReference type="Pfam" id="PF06202">
    <property type="entry name" value="GDE_C"/>
    <property type="match status" value="1"/>
</dbReference>
<organism evidence="3 4">
    <name type="scientific">Belliella marina</name>
    <dbReference type="NCBI Taxonomy" id="1644146"/>
    <lineage>
        <taxon>Bacteria</taxon>
        <taxon>Pseudomonadati</taxon>
        <taxon>Bacteroidota</taxon>
        <taxon>Cytophagia</taxon>
        <taxon>Cytophagales</taxon>
        <taxon>Cyclobacteriaceae</taxon>
        <taxon>Belliella</taxon>
    </lineage>
</organism>
<feature type="domain" description="Glycogen debranching enzyme C-terminal" evidence="1">
    <location>
        <begin position="278"/>
        <end position="630"/>
    </location>
</feature>
<dbReference type="PANTHER" id="PTHR10569">
    <property type="entry name" value="GLYCOGEN DEBRANCHING ENZYME"/>
    <property type="match status" value="1"/>
</dbReference>
<dbReference type="SUPFAM" id="SSF48208">
    <property type="entry name" value="Six-hairpin glycosidases"/>
    <property type="match status" value="1"/>
</dbReference>
<dbReference type="InterPro" id="IPR008928">
    <property type="entry name" value="6-hairpin_glycosidase_sf"/>
</dbReference>
<dbReference type="InterPro" id="IPR010401">
    <property type="entry name" value="AGL/Gdb1"/>
</dbReference>
<dbReference type="InterPro" id="IPR006451">
    <property type="entry name" value="Glycogen_debranch_arc"/>
</dbReference>
<evidence type="ECO:0000259" key="1">
    <source>
        <dbReference type="Pfam" id="PF06202"/>
    </source>
</evidence>
<name>A0ABW4VMT1_9BACT</name>
<accession>A0ABW4VMT1</accession>
<dbReference type="RefSeq" id="WP_376886625.1">
    <property type="nucleotide sequence ID" value="NZ_JBHUHR010000038.1"/>
</dbReference>
<dbReference type="NCBIfam" id="TIGR01561">
    <property type="entry name" value="gde_arch"/>
    <property type="match status" value="1"/>
</dbReference>
<gene>
    <name evidence="3" type="ORF">ACFSKL_12885</name>
</gene>
<proteinExistence type="predicted"/>
<dbReference type="InterPro" id="IPR024742">
    <property type="entry name" value="Glycogen_debranch_N"/>
</dbReference>
<reference evidence="4" key="1">
    <citation type="journal article" date="2019" name="Int. J. Syst. Evol. Microbiol.">
        <title>The Global Catalogue of Microorganisms (GCM) 10K type strain sequencing project: providing services to taxonomists for standard genome sequencing and annotation.</title>
        <authorList>
            <consortium name="The Broad Institute Genomics Platform"/>
            <consortium name="The Broad Institute Genome Sequencing Center for Infectious Disease"/>
            <person name="Wu L."/>
            <person name="Ma J."/>
        </authorList>
    </citation>
    <scope>NUCLEOTIDE SEQUENCE [LARGE SCALE GENOMIC DNA]</scope>
    <source>
        <strain evidence="4">CGMCC 1.15180</strain>
    </source>
</reference>
<dbReference type="Gene3D" id="1.50.10.10">
    <property type="match status" value="1"/>
</dbReference>
<dbReference type="PANTHER" id="PTHR10569:SF2">
    <property type="entry name" value="GLYCOGEN DEBRANCHING ENZYME"/>
    <property type="match status" value="1"/>
</dbReference>
<protein>
    <submittedName>
        <fullName evidence="3">Amylo-alpha-1,6-glucosidase</fullName>
    </submittedName>
</protein>